<keyword evidence="2" id="KW-1185">Reference proteome</keyword>
<dbReference type="AlphaFoldDB" id="A0A9N8YNE9"/>
<gene>
    <name evidence="1" type="ORF">ALEPTO_LOCUS326</name>
</gene>
<evidence type="ECO:0000313" key="2">
    <source>
        <dbReference type="Proteomes" id="UP000789508"/>
    </source>
</evidence>
<accession>A0A9N8YNE9</accession>
<reference evidence="1" key="1">
    <citation type="submission" date="2021-06" db="EMBL/GenBank/DDBJ databases">
        <authorList>
            <person name="Kallberg Y."/>
            <person name="Tangrot J."/>
            <person name="Rosling A."/>
        </authorList>
    </citation>
    <scope>NUCLEOTIDE SEQUENCE</scope>
    <source>
        <strain evidence="1">FL130A</strain>
    </source>
</reference>
<evidence type="ECO:0000313" key="1">
    <source>
        <dbReference type="EMBL" id="CAG8441248.1"/>
    </source>
</evidence>
<sequence>MPRTYRVDFENFTPDTLLFAIHADFADKPGLEEQVSFLQATVPPEGGMAGVEFQESYSVMVIDYFNLKGIGIYKAFQNIPAAIGTAWSLIFKDNVSQFKRDPIGKAQPDTITILNRSKTKATLGIGIGGRPAAYKKNVYVDAKAAFKITHGYYLQIHRVDGIVKYDVQTDPVKLDFAGGLNIAKVTARLINGSRIVVNVEYGYFDGARDDSKL</sequence>
<proteinExistence type="predicted"/>
<name>A0A9N8YNE9_9GLOM</name>
<dbReference type="Proteomes" id="UP000789508">
    <property type="component" value="Unassembled WGS sequence"/>
</dbReference>
<organism evidence="1 2">
    <name type="scientific">Ambispora leptoticha</name>
    <dbReference type="NCBI Taxonomy" id="144679"/>
    <lineage>
        <taxon>Eukaryota</taxon>
        <taxon>Fungi</taxon>
        <taxon>Fungi incertae sedis</taxon>
        <taxon>Mucoromycota</taxon>
        <taxon>Glomeromycotina</taxon>
        <taxon>Glomeromycetes</taxon>
        <taxon>Archaeosporales</taxon>
        <taxon>Ambisporaceae</taxon>
        <taxon>Ambispora</taxon>
    </lineage>
</organism>
<comment type="caution">
    <text evidence="1">The sequence shown here is derived from an EMBL/GenBank/DDBJ whole genome shotgun (WGS) entry which is preliminary data.</text>
</comment>
<dbReference type="EMBL" id="CAJVPS010000018">
    <property type="protein sequence ID" value="CAG8441248.1"/>
    <property type="molecule type" value="Genomic_DNA"/>
</dbReference>
<dbReference type="OrthoDB" id="2336504at2759"/>
<protein>
    <submittedName>
        <fullName evidence="1">13852_t:CDS:1</fullName>
    </submittedName>
</protein>